<protein>
    <submittedName>
        <fullName evidence="4">Fe-S cluster assembly protein SufD</fullName>
    </submittedName>
</protein>
<dbReference type="InterPro" id="IPR045595">
    <property type="entry name" value="SufBD_N"/>
</dbReference>
<keyword evidence="5" id="KW-1185">Reference proteome</keyword>
<evidence type="ECO:0000259" key="2">
    <source>
        <dbReference type="Pfam" id="PF01458"/>
    </source>
</evidence>
<sequence length="442" mass="47444">MSAGLAHYLEVARTFQARGSVNDPAWLKTLRAEGLRHFEARGLPTSKDEEWKYTPVSSLSSQPFQPARDVYAGEDVAAAVARLALPGPRLVFVDGRYVPALSVLTGLPRGVVLKPLSQALREDGELLERTLGQRTRLGANAFTSLNAALLEEGALLTLAPRALSEVPVQLLFLARGGPGPVMASPRIVVVAGEGSEATLVETYAGLGTEVTFTNAVTEVSLGDNASLHHYKLQTEGDAALHLGGLYSRQGRDSRFQSHAFSFGGAVARNEVHALFAGEGGECLLNGLFVGRGTQHLDNRTDLDHAVPRCSSRELYKGVLDDRSRGTFHGRIRVREDAQKTDASQTNRNLLLSEGAQVDTRPQLEIFADDVKCAHGTAVGRLDDTALFYLRSRGIPKAEAERMLTQAFASELVLAVPAGPVRERVEALLSAKLPGGARPEVTG</sequence>
<dbReference type="InterPro" id="IPR037284">
    <property type="entry name" value="SUF_FeS_clus_asmbl_SufBD_sf"/>
</dbReference>
<evidence type="ECO:0000313" key="5">
    <source>
        <dbReference type="Proteomes" id="UP000268094"/>
    </source>
</evidence>
<dbReference type="RefSeq" id="WP_120541815.1">
    <property type="nucleotide sequence ID" value="NZ_RAVZ01000112.1"/>
</dbReference>
<dbReference type="InterPro" id="IPR000825">
    <property type="entry name" value="SUF_FeS_clus_asmbl_SufBD_core"/>
</dbReference>
<comment type="caution">
    <text evidence="4">The sequence shown here is derived from an EMBL/GenBank/DDBJ whole genome shotgun (WGS) entry which is preliminary data.</text>
</comment>
<feature type="domain" description="SUF system FeS cluster assembly SufBD core" evidence="2">
    <location>
        <begin position="181"/>
        <end position="407"/>
    </location>
</feature>
<proteinExistence type="inferred from homology"/>
<feature type="domain" description="SUF system FeS cluster assembly SufBD N-terminal" evidence="3">
    <location>
        <begin position="22"/>
        <end position="170"/>
    </location>
</feature>
<dbReference type="EMBL" id="RAVZ01000112">
    <property type="protein sequence ID" value="RKG86549.1"/>
    <property type="molecule type" value="Genomic_DNA"/>
</dbReference>
<comment type="similarity">
    <text evidence="1">Belongs to the iron-sulfur cluster assembly SufBD family.</text>
</comment>
<evidence type="ECO:0000256" key="1">
    <source>
        <dbReference type="ARBA" id="ARBA00043967"/>
    </source>
</evidence>
<dbReference type="Proteomes" id="UP000268094">
    <property type="component" value="Unassembled WGS sequence"/>
</dbReference>
<dbReference type="OrthoDB" id="9768262at2"/>
<dbReference type="InterPro" id="IPR011542">
    <property type="entry name" value="SUF_FeS_clus_asmbl_SufD"/>
</dbReference>
<gene>
    <name evidence="4" type="primary">sufD</name>
    <name evidence="4" type="ORF">D7V88_17675</name>
</gene>
<name>A0A3A8ISQ6_9BACT</name>
<dbReference type="PANTHER" id="PTHR43575">
    <property type="entry name" value="PROTEIN ABCI7, CHLOROPLASTIC"/>
    <property type="match status" value="1"/>
</dbReference>
<dbReference type="SUPFAM" id="SSF101960">
    <property type="entry name" value="Stabilizer of iron transporter SufD"/>
    <property type="match status" value="1"/>
</dbReference>
<dbReference type="PANTHER" id="PTHR43575:SF1">
    <property type="entry name" value="PROTEIN ABCI7, CHLOROPLASTIC"/>
    <property type="match status" value="1"/>
</dbReference>
<dbReference type="GO" id="GO:0016226">
    <property type="term" value="P:iron-sulfur cluster assembly"/>
    <property type="evidence" value="ECO:0007669"/>
    <property type="project" value="InterPro"/>
</dbReference>
<dbReference type="Pfam" id="PF01458">
    <property type="entry name" value="SUFBD_core"/>
    <property type="match status" value="1"/>
</dbReference>
<reference evidence="5" key="1">
    <citation type="submission" date="2018-09" db="EMBL/GenBank/DDBJ databases">
        <authorList>
            <person name="Livingstone P.G."/>
            <person name="Whitworth D.E."/>
        </authorList>
    </citation>
    <scope>NUCLEOTIDE SEQUENCE [LARGE SCALE GENOMIC DNA]</scope>
    <source>
        <strain evidence="5">CA054A</strain>
    </source>
</reference>
<dbReference type="NCBIfam" id="TIGR01981">
    <property type="entry name" value="sufD"/>
    <property type="match status" value="1"/>
</dbReference>
<dbReference type="AlphaFoldDB" id="A0A3A8ISQ6"/>
<evidence type="ECO:0000313" key="4">
    <source>
        <dbReference type="EMBL" id="RKG86549.1"/>
    </source>
</evidence>
<dbReference type="InterPro" id="IPR055346">
    <property type="entry name" value="Fe-S_cluster_assembly_SufBD"/>
</dbReference>
<dbReference type="Pfam" id="PF19295">
    <property type="entry name" value="SufBD_N"/>
    <property type="match status" value="1"/>
</dbReference>
<evidence type="ECO:0000259" key="3">
    <source>
        <dbReference type="Pfam" id="PF19295"/>
    </source>
</evidence>
<accession>A0A3A8ISQ6</accession>
<organism evidence="4 5">
    <name type="scientific">Corallococcus terminator</name>
    <dbReference type="NCBI Taxonomy" id="2316733"/>
    <lineage>
        <taxon>Bacteria</taxon>
        <taxon>Pseudomonadati</taxon>
        <taxon>Myxococcota</taxon>
        <taxon>Myxococcia</taxon>
        <taxon>Myxococcales</taxon>
        <taxon>Cystobacterineae</taxon>
        <taxon>Myxococcaceae</taxon>
        <taxon>Corallococcus</taxon>
    </lineage>
</organism>